<feature type="region of interest" description="Disordered" evidence="6">
    <location>
        <begin position="1"/>
        <end position="23"/>
    </location>
</feature>
<evidence type="ECO:0000256" key="4">
    <source>
        <dbReference type="ARBA" id="ARBA00022989"/>
    </source>
</evidence>
<reference evidence="8" key="1">
    <citation type="submission" date="2022-11" db="EMBL/GenBank/DDBJ databases">
        <title>Genome Resource of Sclerotinia nivalis Strain SnTB1, a Plant Pathogen Isolated from American Ginseng.</title>
        <authorList>
            <person name="Fan S."/>
        </authorList>
    </citation>
    <scope>NUCLEOTIDE SEQUENCE</scope>
    <source>
        <strain evidence="8">SnTB1</strain>
    </source>
</reference>
<evidence type="ECO:0000256" key="7">
    <source>
        <dbReference type="SAM" id="Phobius"/>
    </source>
</evidence>
<dbReference type="AlphaFoldDB" id="A0A9X0DKA3"/>
<name>A0A9X0DKA3_9HELO</name>
<dbReference type="EMBL" id="JAPEIS010000006">
    <property type="protein sequence ID" value="KAJ8065490.1"/>
    <property type="molecule type" value="Genomic_DNA"/>
</dbReference>
<evidence type="ECO:0000256" key="3">
    <source>
        <dbReference type="ARBA" id="ARBA00022692"/>
    </source>
</evidence>
<keyword evidence="4 7" id="KW-1133">Transmembrane helix</keyword>
<evidence type="ECO:0000256" key="2">
    <source>
        <dbReference type="ARBA" id="ARBA00022448"/>
    </source>
</evidence>
<evidence type="ECO:0000256" key="5">
    <source>
        <dbReference type="ARBA" id="ARBA00023136"/>
    </source>
</evidence>
<gene>
    <name evidence="8" type="ORF">OCU04_006171</name>
</gene>
<evidence type="ECO:0000256" key="6">
    <source>
        <dbReference type="SAM" id="MobiDB-lite"/>
    </source>
</evidence>
<dbReference type="PANTHER" id="PTHR43791">
    <property type="entry name" value="PERMEASE-RELATED"/>
    <property type="match status" value="1"/>
</dbReference>
<dbReference type="OrthoDB" id="19923at2759"/>
<dbReference type="InterPro" id="IPR036259">
    <property type="entry name" value="MFS_trans_sf"/>
</dbReference>
<keyword evidence="2" id="KW-0813">Transport</keyword>
<comment type="subcellular location">
    <subcellularLocation>
        <location evidence="1">Membrane</location>
        <topology evidence="1">Multi-pass membrane protein</topology>
    </subcellularLocation>
</comment>
<dbReference type="SUPFAM" id="SSF103473">
    <property type="entry name" value="MFS general substrate transporter"/>
    <property type="match status" value="1"/>
</dbReference>
<feature type="transmembrane region" description="Helical" evidence="7">
    <location>
        <begin position="63"/>
        <end position="83"/>
    </location>
</feature>
<sequence>MEKEMDINIGDNTNKEPSKAPSLKPSTLCALWLVALLDRGNIGSANIFGIQKDLHMQGNDFNIALLIVVIVLIVFEIPCNALLKFSSPQIVLTGEIFLLGITGIGEGLVTNVAGFNAMRFFVGLFEAGIIPGIAISQRGELIHLHSHSKCLHFESVLSSV</sequence>
<accession>A0A9X0DKA3</accession>
<evidence type="ECO:0000313" key="9">
    <source>
        <dbReference type="Proteomes" id="UP001152300"/>
    </source>
</evidence>
<dbReference type="Proteomes" id="UP001152300">
    <property type="component" value="Unassembled WGS sequence"/>
</dbReference>
<dbReference type="Gene3D" id="1.20.1250.20">
    <property type="entry name" value="MFS general substrate transporter like domains"/>
    <property type="match status" value="1"/>
</dbReference>
<comment type="caution">
    <text evidence="8">The sequence shown here is derived from an EMBL/GenBank/DDBJ whole genome shotgun (WGS) entry which is preliminary data.</text>
</comment>
<evidence type="ECO:0000256" key="1">
    <source>
        <dbReference type="ARBA" id="ARBA00004141"/>
    </source>
</evidence>
<evidence type="ECO:0000313" key="8">
    <source>
        <dbReference type="EMBL" id="KAJ8065490.1"/>
    </source>
</evidence>
<keyword evidence="5 7" id="KW-0472">Membrane</keyword>
<keyword evidence="3 7" id="KW-0812">Transmembrane</keyword>
<organism evidence="8 9">
    <name type="scientific">Sclerotinia nivalis</name>
    <dbReference type="NCBI Taxonomy" id="352851"/>
    <lineage>
        <taxon>Eukaryota</taxon>
        <taxon>Fungi</taxon>
        <taxon>Dikarya</taxon>
        <taxon>Ascomycota</taxon>
        <taxon>Pezizomycotina</taxon>
        <taxon>Leotiomycetes</taxon>
        <taxon>Helotiales</taxon>
        <taxon>Sclerotiniaceae</taxon>
        <taxon>Sclerotinia</taxon>
    </lineage>
</organism>
<keyword evidence="9" id="KW-1185">Reference proteome</keyword>
<feature type="transmembrane region" description="Helical" evidence="7">
    <location>
        <begin position="90"/>
        <end position="109"/>
    </location>
</feature>
<protein>
    <submittedName>
        <fullName evidence="8">Uncharacterized protein</fullName>
    </submittedName>
</protein>
<dbReference type="PANTHER" id="PTHR43791:SF36">
    <property type="entry name" value="TRANSPORTER, PUTATIVE (AFU_ORTHOLOGUE AFUA_6G08340)-RELATED"/>
    <property type="match status" value="1"/>
</dbReference>
<proteinExistence type="predicted"/>
<dbReference type="GO" id="GO:0016020">
    <property type="term" value="C:membrane"/>
    <property type="evidence" value="ECO:0007669"/>
    <property type="project" value="UniProtKB-SubCell"/>
</dbReference>
<dbReference type="GO" id="GO:0022857">
    <property type="term" value="F:transmembrane transporter activity"/>
    <property type="evidence" value="ECO:0007669"/>
    <property type="project" value="TreeGrafter"/>
</dbReference>